<sequence>MGRRKVMRQDRSCFIGVRSIRDRDLEHEFSPEGNQSLRRFMRYPLCQWGWIARSRC</sequence>
<reference evidence="1 2" key="1">
    <citation type="submission" date="2019-04" db="EMBL/GenBank/DDBJ databases">
        <title>Friends and foes A comparative genomics studyof 23 Aspergillus species from section Flavi.</title>
        <authorList>
            <consortium name="DOE Joint Genome Institute"/>
            <person name="Kjaerbolling I."/>
            <person name="Vesth T."/>
            <person name="Frisvad J.C."/>
            <person name="Nybo J.L."/>
            <person name="Theobald S."/>
            <person name="Kildgaard S."/>
            <person name="Isbrandt T."/>
            <person name="Kuo A."/>
            <person name="Sato A."/>
            <person name="Lyhne E.K."/>
            <person name="Kogle M.E."/>
            <person name="Wiebenga A."/>
            <person name="Kun R.S."/>
            <person name="Lubbers R.J."/>
            <person name="Makela M.R."/>
            <person name="Barry K."/>
            <person name="Chovatia M."/>
            <person name="Clum A."/>
            <person name="Daum C."/>
            <person name="Haridas S."/>
            <person name="He G."/>
            <person name="LaButti K."/>
            <person name="Lipzen A."/>
            <person name="Mondo S."/>
            <person name="Riley R."/>
            <person name="Salamov A."/>
            <person name="Simmons B.A."/>
            <person name="Magnuson J.K."/>
            <person name="Henrissat B."/>
            <person name="Mortensen U.H."/>
            <person name="Larsen T.O."/>
            <person name="Devries R.P."/>
            <person name="Grigoriev I.V."/>
            <person name="Machida M."/>
            <person name="Baker S.E."/>
            <person name="Andersen M.R."/>
        </authorList>
    </citation>
    <scope>NUCLEOTIDE SEQUENCE [LARGE SCALE GENOMIC DNA]</scope>
    <source>
        <strain evidence="1 2">IBT 29228</strain>
    </source>
</reference>
<evidence type="ECO:0000313" key="2">
    <source>
        <dbReference type="Proteomes" id="UP000326198"/>
    </source>
</evidence>
<feature type="non-terminal residue" evidence="1">
    <location>
        <position position="56"/>
    </location>
</feature>
<protein>
    <submittedName>
        <fullName evidence="1">Uncharacterized protein</fullName>
    </submittedName>
</protein>
<dbReference type="EMBL" id="ML736178">
    <property type="protein sequence ID" value="KAE8380734.1"/>
    <property type="molecule type" value="Genomic_DNA"/>
</dbReference>
<keyword evidence="2" id="KW-1185">Reference proteome</keyword>
<dbReference type="Proteomes" id="UP000326198">
    <property type="component" value="Unassembled WGS sequence"/>
</dbReference>
<name>A0A5N7BG36_9EURO</name>
<evidence type="ECO:0000313" key="1">
    <source>
        <dbReference type="EMBL" id="KAE8380734.1"/>
    </source>
</evidence>
<proteinExistence type="predicted"/>
<gene>
    <name evidence="1" type="ORF">BDV26DRAFT_256903</name>
</gene>
<organism evidence="1 2">
    <name type="scientific">Aspergillus bertholletiae</name>
    <dbReference type="NCBI Taxonomy" id="1226010"/>
    <lineage>
        <taxon>Eukaryota</taxon>
        <taxon>Fungi</taxon>
        <taxon>Dikarya</taxon>
        <taxon>Ascomycota</taxon>
        <taxon>Pezizomycotina</taxon>
        <taxon>Eurotiomycetes</taxon>
        <taxon>Eurotiomycetidae</taxon>
        <taxon>Eurotiales</taxon>
        <taxon>Aspergillaceae</taxon>
        <taxon>Aspergillus</taxon>
        <taxon>Aspergillus subgen. Circumdati</taxon>
    </lineage>
</organism>
<dbReference type="AlphaFoldDB" id="A0A5N7BG36"/>
<accession>A0A5N7BG36</accession>